<dbReference type="InterPro" id="IPR052035">
    <property type="entry name" value="ZnF_BED_domain_contain"/>
</dbReference>
<reference evidence="8 9" key="1">
    <citation type="journal article" date="2016" name="PLoS Pathog.">
        <title>Biosynthesis of antibiotic leucinostatins in bio-control fungus Purpureocillium lilacinum and their inhibition on phytophthora revealed by genome mining.</title>
        <authorList>
            <person name="Wang G."/>
            <person name="Liu Z."/>
            <person name="Lin R."/>
            <person name="Li E."/>
            <person name="Mao Z."/>
            <person name="Ling J."/>
            <person name="Yang Y."/>
            <person name="Yin W.B."/>
            <person name="Xie B."/>
        </authorList>
    </citation>
    <scope>NUCLEOTIDE SEQUENCE [LARGE SCALE GENOMIC DNA]</scope>
    <source>
        <strain evidence="8">170</strain>
    </source>
</reference>
<proteinExistence type="predicted"/>
<evidence type="ECO:0000256" key="6">
    <source>
        <dbReference type="SAM" id="MobiDB-lite"/>
    </source>
</evidence>
<feature type="region of interest" description="Disordered" evidence="6">
    <location>
        <begin position="54"/>
        <end position="77"/>
    </location>
</feature>
<gene>
    <name evidence="8" type="ORF">VFPPC_18542</name>
</gene>
<evidence type="ECO:0000256" key="4">
    <source>
        <dbReference type="ARBA" id="ARBA00022833"/>
    </source>
</evidence>
<dbReference type="PANTHER" id="PTHR46481">
    <property type="entry name" value="ZINC FINGER BED DOMAIN-CONTAINING PROTEIN 4"/>
    <property type="match status" value="1"/>
</dbReference>
<keyword evidence="4" id="KW-0862">Zinc</keyword>
<dbReference type="Proteomes" id="UP000078397">
    <property type="component" value="Unassembled WGS sequence"/>
</dbReference>
<evidence type="ECO:0000256" key="3">
    <source>
        <dbReference type="ARBA" id="ARBA00022771"/>
    </source>
</evidence>
<evidence type="ECO:0000313" key="8">
    <source>
        <dbReference type="EMBL" id="OWT43403.1"/>
    </source>
</evidence>
<dbReference type="SUPFAM" id="SSF53098">
    <property type="entry name" value="Ribonuclease H-like"/>
    <property type="match status" value="1"/>
</dbReference>
<keyword evidence="2" id="KW-0479">Metal-binding</keyword>
<dbReference type="Pfam" id="PF05699">
    <property type="entry name" value="Dimer_Tnp_hAT"/>
    <property type="match status" value="1"/>
</dbReference>
<dbReference type="GO" id="GO:0005634">
    <property type="term" value="C:nucleus"/>
    <property type="evidence" value="ECO:0007669"/>
    <property type="project" value="UniProtKB-SubCell"/>
</dbReference>
<comment type="caution">
    <text evidence="8">The sequence shown here is derived from an EMBL/GenBank/DDBJ whole genome shotgun (WGS) entry which is preliminary data.</text>
</comment>
<name>A0A219ARL9_METCM</name>
<evidence type="ECO:0000313" key="9">
    <source>
        <dbReference type="Proteomes" id="UP000078397"/>
    </source>
</evidence>
<comment type="subcellular location">
    <subcellularLocation>
        <location evidence="1">Nucleus</location>
    </subcellularLocation>
</comment>
<sequence>MVVNWAVNAQGLVVRPSFGGVISIAINPGARASEFLESSPISIDDVPIDFELPVPSTPASSAESSLTPFSPPPTTLPTPDKYDTRLWGHFPGWVWSERSKDNYSWAWEYGYDIQHDDERRWVCKPCIQKNDPRPKNFVAIGLQNALNHLYKDHGISAPDNKTKSGLQKKAEEKPGSKRPRSIVDIWKLDPLRPREQAIANSMIRGFNRNHFQRLLIEWIVDTNQSTRIIKITNANISDTTVRALINSEFKKHKARVIEALRKSPGLIHVSFDGWRARNRHSLYGIVCFFRDENSKPHKVALGVPEVRRHSGNNIATEVLYTIEAFGIEENIGYFTLDNAENNDTALEAIGKKLGFNGARRRGRCFGHIVNLSAKALLFGKDTDAFEEQLSGAEALSEAEYELWRQKGPVGKLHNFVVDVDRSDRLTYLLKELQEYDISMSDDPKIRSKSPVSVVLDNDTRWLSQLYMIRRALRLRRYFELLVAKFRIQWEEENTSKRTGQLKKSAVRPRILRDENQLTANDWSVLQHFATILGYYEDAVKTLEGDGLIRKRKRGYTGSYGNVWDVINGFEFLLGKLEKYKAMAKDFPDPEQFRIGINMAWEKLDKYYTILDTTPIYYTALALHPAYRWGWFEQAWVHKPDWIRSAKRIVQEVWDESYRDFHIVVASNDEPVAKRQKQYYNAFEEHCEQSRIDSIQTEPLLDDDTVGDEYERWQSSHESTDKTVRDPIAYWHEKRLQYPRLSRMALDFVTIQSMSAECERMFSAAGQMVVPQRCNLQAQTVGMCQVLRSWFRAGIINDLDPLFLSIIEEKKELEGIHLNDDEFRRRELSWLAAAAKTAGH</sequence>
<dbReference type="EMBL" id="LSBJ02000001">
    <property type="protein sequence ID" value="OWT43403.1"/>
    <property type="molecule type" value="Genomic_DNA"/>
</dbReference>
<evidence type="ECO:0000256" key="1">
    <source>
        <dbReference type="ARBA" id="ARBA00004123"/>
    </source>
</evidence>
<feature type="domain" description="HAT C-terminal dimerisation" evidence="7">
    <location>
        <begin position="710"/>
        <end position="790"/>
    </location>
</feature>
<keyword evidence="9" id="KW-1185">Reference proteome</keyword>
<dbReference type="AlphaFoldDB" id="A0A219ARL9"/>
<evidence type="ECO:0000256" key="5">
    <source>
        <dbReference type="ARBA" id="ARBA00023242"/>
    </source>
</evidence>
<dbReference type="GO" id="GO:0008270">
    <property type="term" value="F:zinc ion binding"/>
    <property type="evidence" value="ECO:0007669"/>
    <property type="project" value="UniProtKB-KW"/>
</dbReference>
<dbReference type="InterPro" id="IPR012337">
    <property type="entry name" value="RNaseH-like_sf"/>
</dbReference>
<dbReference type="GO" id="GO:0046983">
    <property type="term" value="F:protein dimerization activity"/>
    <property type="evidence" value="ECO:0007669"/>
    <property type="project" value="InterPro"/>
</dbReference>
<keyword evidence="5" id="KW-0539">Nucleus</keyword>
<organism evidence="8 9">
    <name type="scientific">Pochonia chlamydosporia 170</name>
    <dbReference type="NCBI Taxonomy" id="1380566"/>
    <lineage>
        <taxon>Eukaryota</taxon>
        <taxon>Fungi</taxon>
        <taxon>Dikarya</taxon>
        <taxon>Ascomycota</taxon>
        <taxon>Pezizomycotina</taxon>
        <taxon>Sordariomycetes</taxon>
        <taxon>Hypocreomycetidae</taxon>
        <taxon>Hypocreales</taxon>
        <taxon>Clavicipitaceae</taxon>
        <taxon>Pochonia</taxon>
    </lineage>
</organism>
<dbReference type="OrthoDB" id="4958096at2759"/>
<dbReference type="PANTHER" id="PTHR46481:SF10">
    <property type="entry name" value="ZINC FINGER BED DOMAIN-CONTAINING PROTEIN 39"/>
    <property type="match status" value="1"/>
</dbReference>
<dbReference type="RefSeq" id="XP_022285828.1">
    <property type="nucleotide sequence ID" value="XM_022430135.1"/>
</dbReference>
<dbReference type="GeneID" id="33937278"/>
<protein>
    <recommendedName>
        <fullName evidence="7">HAT C-terminal dimerisation domain-containing protein</fullName>
    </recommendedName>
</protein>
<evidence type="ECO:0000256" key="2">
    <source>
        <dbReference type="ARBA" id="ARBA00022723"/>
    </source>
</evidence>
<dbReference type="InterPro" id="IPR008906">
    <property type="entry name" value="HATC_C_dom"/>
</dbReference>
<feature type="region of interest" description="Disordered" evidence="6">
    <location>
        <begin position="153"/>
        <end position="178"/>
    </location>
</feature>
<dbReference type="KEGG" id="pchm:VFPPC_18542"/>
<accession>A0A219ARL9</accession>
<keyword evidence="3" id="KW-0863">Zinc-finger</keyword>
<evidence type="ECO:0000259" key="7">
    <source>
        <dbReference type="Pfam" id="PF05699"/>
    </source>
</evidence>